<gene>
    <name evidence="5" type="ORF">WJX72_011449</name>
</gene>
<accession>A0AAW1P2Y7</accession>
<dbReference type="Pfam" id="PF12796">
    <property type="entry name" value="Ank_2"/>
    <property type="match status" value="1"/>
</dbReference>
<keyword evidence="1" id="KW-0677">Repeat</keyword>
<dbReference type="AlphaFoldDB" id="A0AAW1P2Y7"/>
<protein>
    <recommendedName>
        <fullName evidence="7">Ankyrin repeat protein</fullName>
    </recommendedName>
</protein>
<evidence type="ECO:0000256" key="1">
    <source>
        <dbReference type="ARBA" id="ARBA00022737"/>
    </source>
</evidence>
<dbReference type="PANTHER" id="PTHR24171">
    <property type="entry name" value="ANKYRIN REPEAT DOMAIN-CONTAINING PROTEIN 39-RELATED"/>
    <property type="match status" value="1"/>
</dbReference>
<dbReference type="PROSITE" id="PS50297">
    <property type="entry name" value="ANK_REP_REGION"/>
    <property type="match status" value="2"/>
</dbReference>
<dbReference type="InterPro" id="IPR036770">
    <property type="entry name" value="Ankyrin_rpt-contain_sf"/>
</dbReference>
<feature type="compositionally biased region" description="Basic and acidic residues" evidence="4">
    <location>
        <begin position="117"/>
        <end position="130"/>
    </location>
</feature>
<evidence type="ECO:0008006" key="7">
    <source>
        <dbReference type="Google" id="ProtNLM"/>
    </source>
</evidence>
<dbReference type="PROSITE" id="PS50088">
    <property type="entry name" value="ANK_REPEAT"/>
    <property type="match status" value="2"/>
</dbReference>
<dbReference type="SUPFAM" id="SSF48403">
    <property type="entry name" value="Ankyrin repeat"/>
    <property type="match status" value="1"/>
</dbReference>
<evidence type="ECO:0000256" key="4">
    <source>
        <dbReference type="SAM" id="MobiDB-lite"/>
    </source>
</evidence>
<feature type="repeat" description="ANK" evidence="3">
    <location>
        <begin position="35"/>
        <end position="67"/>
    </location>
</feature>
<dbReference type="EMBL" id="JALJOR010000018">
    <property type="protein sequence ID" value="KAK9804408.1"/>
    <property type="molecule type" value="Genomic_DNA"/>
</dbReference>
<dbReference type="InterPro" id="IPR002110">
    <property type="entry name" value="Ankyrin_rpt"/>
</dbReference>
<feature type="region of interest" description="Disordered" evidence="4">
    <location>
        <begin position="83"/>
        <end position="169"/>
    </location>
</feature>
<feature type="compositionally biased region" description="Polar residues" evidence="4">
    <location>
        <begin position="94"/>
        <end position="104"/>
    </location>
</feature>
<name>A0AAW1P2Y7_9CHLO</name>
<evidence type="ECO:0000313" key="6">
    <source>
        <dbReference type="Proteomes" id="UP001489004"/>
    </source>
</evidence>
<proteinExistence type="predicted"/>
<organism evidence="5 6">
    <name type="scientific">[Myrmecia] bisecta</name>
    <dbReference type="NCBI Taxonomy" id="41462"/>
    <lineage>
        <taxon>Eukaryota</taxon>
        <taxon>Viridiplantae</taxon>
        <taxon>Chlorophyta</taxon>
        <taxon>core chlorophytes</taxon>
        <taxon>Trebouxiophyceae</taxon>
        <taxon>Trebouxiales</taxon>
        <taxon>Trebouxiaceae</taxon>
        <taxon>Myrmecia</taxon>
    </lineage>
</organism>
<sequence>MDDTNALHFAAQKGHSEVCRTLLDAGLSVNSKTRKGMNALHFAATGGHADVVTLLLRRKADPVSANKKGQTALQLAKNVATKEAIQKAMDEAAASTTSPKGDSTQQKERQHARKRSAQSDEPDKGGDAGKAEAGPQQAGPEDIGPQLPPKKAKVALTHLGDDDDEADQA</sequence>
<comment type="caution">
    <text evidence="5">The sequence shown here is derived from an EMBL/GenBank/DDBJ whole genome shotgun (WGS) entry which is preliminary data.</text>
</comment>
<dbReference type="Gene3D" id="1.25.40.20">
    <property type="entry name" value="Ankyrin repeat-containing domain"/>
    <property type="match status" value="1"/>
</dbReference>
<dbReference type="SMART" id="SM00248">
    <property type="entry name" value="ANK"/>
    <property type="match status" value="2"/>
</dbReference>
<keyword evidence="6" id="KW-1185">Reference proteome</keyword>
<keyword evidence="2 3" id="KW-0040">ANK repeat</keyword>
<feature type="repeat" description="ANK" evidence="3">
    <location>
        <begin position="2"/>
        <end position="34"/>
    </location>
</feature>
<dbReference type="Proteomes" id="UP001489004">
    <property type="component" value="Unassembled WGS sequence"/>
</dbReference>
<evidence type="ECO:0000256" key="3">
    <source>
        <dbReference type="PROSITE-ProRule" id="PRU00023"/>
    </source>
</evidence>
<evidence type="ECO:0000256" key="2">
    <source>
        <dbReference type="ARBA" id="ARBA00023043"/>
    </source>
</evidence>
<reference evidence="5 6" key="1">
    <citation type="journal article" date="2024" name="Nat. Commun.">
        <title>Phylogenomics reveals the evolutionary origins of lichenization in chlorophyte algae.</title>
        <authorList>
            <person name="Puginier C."/>
            <person name="Libourel C."/>
            <person name="Otte J."/>
            <person name="Skaloud P."/>
            <person name="Haon M."/>
            <person name="Grisel S."/>
            <person name="Petersen M."/>
            <person name="Berrin J.G."/>
            <person name="Delaux P.M."/>
            <person name="Dal Grande F."/>
            <person name="Keller J."/>
        </authorList>
    </citation>
    <scope>NUCLEOTIDE SEQUENCE [LARGE SCALE GENOMIC DNA]</scope>
    <source>
        <strain evidence="5 6">SAG 2043</strain>
    </source>
</reference>
<evidence type="ECO:0000313" key="5">
    <source>
        <dbReference type="EMBL" id="KAK9804408.1"/>
    </source>
</evidence>